<sequence length="29" mass="3465">MVTRVGRATPFVMGFRKQDFSIRKYTERS</sequence>
<name>A0A8S5PSG4_9CAUD</name>
<proteinExistence type="predicted"/>
<organism evidence="1">
    <name type="scientific">Siphoviridae sp. ctZro7</name>
    <dbReference type="NCBI Taxonomy" id="2825561"/>
    <lineage>
        <taxon>Viruses</taxon>
        <taxon>Duplodnaviria</taxon>
        <taxon>Heunggongvirae</taxon>
        <taxon>Uroviricota</taxon>
        <taxon>Caudoviricetes</taxon>
    </lineage>
</organism>
<dbReference type="EMBL" id="BK015483">
    <property type="protein sequence ID" value="DAE09148.1"/>
    <property type="molecule type" value="Genomic_DNA"/>
</dbReference>
<evidence type="ECO:0000313" key="1">
    <source>
        <dbReference type="EMBL" id="DAE09148.1"/>
    </source>
</evidence>
<accession>A0A8S5PSG4</accession>
<protein>
    <submittedName>
        <fullName evidence="1">Lysostaphin</fullName>
    </submittedName>
</protein>
<reference evidence="1" key="1">
    <citation type="journal article" date="2021" name="Proc. Natl. Acad. Sci. U.S.A.">
        <title>A Catalog of Tens of Thousands of Viruses from Human Metagenomes Reveals Hidden Associations with Chronic Diseases.</title>
        <authorList>
            <person name="Tisza M.J."/>
            <person name="Buck C.B."/>
        </authorList>
    </citation>
    <scope>NUCLEOTIDE SEQUENCE</scope>
    <source>
        <strain evidence="1">CtZro7</strain>
    </source>
</reference>